<dbReference type="Gene3D" id="3.40.50.300">
    <property type="entry name" value="P-loop containing nucleotide triphosphate hydrolases"/>
    <property type="match status" value="1"/>
</dbReference>
<dbReference type="STRING" id="1120995.SAMN02745245_00107"/>
<accession>A0A1M5NY01</accession>
<feature type="domain" description="Rad50/SbcC-type AAA" evidence="5">
    <location>
        <begin position="6"/>
        <end position="251"/>
    </location>
</feature>
<protein>
    <recommendedName>
        <fullName evidence="3">Nuclease SbcCD subunit C</fullName>
    </recommendedName>
</protein>
<dbReference type="PANTHER" id="PTHR32114:SF2">
    <property type="entry name" value="ABC TRANSPORTER ABCH.3"/>
    <property type="match status" value="1"/>
</dbReference>
<feature type="coiled-coil region" evidence="4">
    <location>
        <begin position="173"/>
        <end position="200"/>
    </location>
</feature>
<dbReference type="OrthoDB" id="267455at2"/>
<dbReference type="InterPro" id="IPR027417">
    <property type="entry name" value="P-loop_NTPase"/>
</dbReference>
<dbReference type="Pfam" id="PF13476">
    <property type="entry name" value="AAA_23"/>
    <property type="match status" value="1"/>
</dbReference>
<dbReference type="Proteomes" id="UP000184032">
    <property type="component" value="Unassembled WGS sequence"/>
</dbReference>
<keyword evidence="4" id="KW-0175">Coiled coil</keyword>
<dbReference type="InterPro" id="IPR038729">
    <property type="entry name" value="Rad50/SbcC_AAA"/>
</dbReference>
<comment type="subunit">
    <text evidence="2">Heterodimer of SbcC and SbcD.</text>
</comment>
<feature type="coiled-coil region" evidence="4">
    <location>
        <begin position="412"/>
        <end position="449"/>
    </location>
</feature>
<dbReference type="GO" id="GO:0006302">
    <property type="term" value="P:double-strand break repair"/>
    <property type="evidence" value="ECO:0007669"/>
    <property type="project" value="InterPro"/>
</dbReference>
<evidence type="ECO:0000256" key="3">
    <source>
        <dbReference type="ARBA" id="ARBA00013368"/>
    </source>
</evidence>
<dbReference type="EMBL" id="FQXI01000001">
    <property type="protein sequence ID" value="SHG94347.1"/>
    <property type="molecule type" value="Genomic_DNA"/>
</dbReference>
<reference evidence="6 7" key="1">
    <citation type="submission" date="2016-11" db="EMBL/GenBank/DDBJ databases">
        <authorList>
            <person name="Jaros S."/>
            <person name="Januszkiewicz K."/>
            <person name="Wedrychowicz H."/>
        </authorList>
    </citation>
    <scope>NUCLEOTIDE SEQUENCE [LARGE SCALE GENOMIC DNA]</scope>
    <source>
        <strain evidence="6 7">DSM 21120</strain>
    </source>
</reference>
<evidence type="ECO:0000256" key="1">
    <source>
        <dbReference type="ARBA" id="ARBA00006930"/>
    </source>
</evidence>
<dbReference type="RefSeq" id="WP_073182772.1">
    <property type="nucleotide sequence ID" value="NZ_FQXI01000001.1"/>
</dbReference>
<keyword evidence="7" id="KW-1185">Reference proteome</keyword>
<evidence type="ECO:0000256" key="4">
    <source>
        <dbReference type="SAM" id="Coils"/>
    </source>
</evidence>
<gene>
    <name evidence="6" type="ORF">SAMN02745245_00107</name>
</gene>
<evidence type="ECO:0000313" key="7">
    <source>
        <dbReference type="Proteomes" id="UP000184032"/>
    </source>
</evidence>
<comment type="similarity">
    <text evidence="1">Belongs to the SMC family. SbcC subfamily.</text>
</comment>
<dbReference type="PANTHER" id="PTHR32114">
    <property type="entry name" value="ABC TRANSPORTER ABCH.3"/>
    <property type="match status" value="1"/>
</dbReference>
<evidence type="ECO:0000313" key="6">
    <source>
        <dbReference type="EMBL" id="SHG94347.1"/>
    </source>
</evidence>
<dbReference type="AlphaFoldDB" id="A0A1M5NY01"/>
<dbReference type="SUPFAM" id="SSF52540">
    <property type="entry name" value="P-loop containing nucleoside triphosphate hydrolases"/>
    <property type="match status" value="1"/>
</dbReference>
<dbReference type="GO" id="GO:0016887">
    <property type="term" value="F:ATP hydrolysis activity"/>
    <property type="evidence" value="ECO:0007669"/>
    <property type="project" value="InterPro"/>
</dbReference>
<name>A0A1M5NY01_9FIRM</name>
<dbReference type="SUPFAM" id="SSF75712">
    <property type="entry name" value="Rad50 coiled-coil Zn hook"/>
    <property type="match status" value="1"/>
</dbReference>
<sequence length="481" mass="56406">MIFITKLELNNFQSHENSTIEFDRGLNVILGNSDSGKTAVLRAIKWALYNEPLGNYFIREGSKYVSVSVYFNTGAIVRRYRSASKNTYYLKKFNGEEFTFDGFGIDVPKEIKEEIGMYKINLDNKETSIINISEQLEGPFLLNEKSSLRASAIGRLIGVNYVDDALRDTVRDNKTINSDIKLLNINKEELTEELKKFEYIDEYEIKLKKLSLINSEITKMQKKVEIVTSLRNQYLNSNKEIDNINKTLKKYKYIDKLNDIYIKINSNLSKYTIYLNAFNRLNNSNKNIVLNMKLIDSLDYVSKLEEITLRLDENISKYSLNYSQRKRYENINSSINLDRDIVTKFKDIDQIYLIKNTLSEKILKYQVIVSYREKYVSNSKSLSVGENYLLKFKNLNSLVEIKNSINSKLSLYEKLERMNLNYNNSKNEIKNLQNKVEFYKYSLKEKTDEYNNVLLNLGYCPLCHSKIDKDTLDHIKEHYEV</sequence>
<evidence type="ECO:0000259" key="5">
    <source>
        <dbReference type="Pfam" id="PF13476"/>
    </source>
</evidence>
<organism evidence="6 7">
    <name type="scientific">Anaerosphaera aminiphila DSM 21120</name>
    <dbReference type="NCBI Taxonomy" id="1120995"/>
    <lineage>
        <taxon>Bacteria</taxon>
        <taxon>Bacillati</taxon>
        <taxon>Bacillota</taxon>
        <taxon>Tissierellia</taxon>
        <taxon>Tissierellales</taxon>
        <taxon>Peptoniphilaceae</taxon>
        <taxon>Anaerosphaera</taxon>
    </lineage>
</organism>
<proteinExistence type="inferred from homology"/>
<evidence type="ECO:0000256" key="2">
    <source>
        <dbReference type="ARBA" id="ARBA00011322"/>
    </source>
</evidence>